<dbReference type="InterPro" id="IPR001638">
    <property type="entry name" value="Solute-binding_3/MltF_N"/>
</dbReference>
<feature type="signal peptide" evidence="2">
    <location>
        <begin position="1"/>
        <end position="21"/>
    </location>
</feature>
<dbReference type="Gene3D" id="3.40.190.10">
    <property type="entry name" value="Periplasmic binding protein-like II"/>
    <property type="match status" value="2"/>
</dbReference>
<evidence type="ECO:0000256" key="1">
    <source>
        <dbReference type="ARBA" id="ARBA00022729"/>
    </source>
</evidence>
<evidence type="ECO:0000313" key="4">
    <source>
        <dbReference type="EMBL" id="PGH56314.1"/>
    </source>
</evidence>
<proteinExistence type="predicted"/>
<evidence type="ECO:0000259" key="3">
    <source>
        <dbReference type="SMART" id="SM00062"/>
    </source>
</evidence>
<dbReference type="RefSeq" id="WP_098737329.1">
    <property type="nucleotide sequence ID" value="NZ_PDKW01000041.1"/>
</dbReference>
<dbReference type="CDD" id="cd01004">
    <property type="entry name" value="PBP2_MidA_like"/>
    <property type="match status" value="1"/>
</dbReference>
<dbReference type="SMART" id="SM00062">
    <property type="entry name" value="PBPb"/>
    <property type="match status" value="1"/>
</dbReference>
<dbReference type="EMBL" id="PDKW01000041">
    <property type="protein sequence ID" value="PGH56314.1"/>
    <property type="molecule type" value="Genomic_DNA"/>
</dbReference>
<keyword evidence="1 2" id="KW-0732">Signal</keyword>
<feature type="chain" id="PRO_5013038675" evidence="2">
    <location>
        <begin position="22"/>
        <end position="275"/>
    </location>
</feature>
<dbReference type="PANTHER" id="PTHR35936:SF17">
    <property type="entry name" value="ARGININE-BINDING EXTRACELLULAR PROTEIN ARTP"/>
    <property type="match status" value="1"/>
</dbReference>
<evidence type="ECO:0000256" key="2">
    <source>
        <dbReference type="SAM" id="SignalP"/>
    </source>
</evidence>
<feature type="domain" description="Solute-binding protein family 3/N-terminal" evidence="3">
    <location>
        <begin position="39"/>
        <end position="263"/>
    </location>
</feature>
<sequence>MTIRTLLIAAGLTLLALPAAAQTACKPAVADSELVKPGTLVMSTNPTLPPMQFVDSSGQLKGMRITLGNEIAKRLCLTPEYVRIEFSAMIPGLQAGRWDLINTGIFWTEERAKMMPMINYESQAISISVTKGNPLKIAKPEDLSGRPVGVELGGFEERKLRELDKMIVAKGLKPIEIKTFDNFATAYQALRAGQTEASVAIDPTAAEYAKRGDFERALHGLFPTPVALAMKSKTLSEAVVGVLNDMQKDGSYKKLMDEYGLLPNDGAFKVNGPGM</sequence>
<dbReference type="SUPFAM" id="SSF53850">
    <property type="entry name" value="Periplasmic binding protein-like II"/>
    <property type="match status" value="1"/>
</dbReference>
<dbReference type="OrthoDB" id="9768183at2"/>
<reference evidence="5" key="1">
    <citation type="submission" date="2017-10" db="EMBL/GenBank/DDBJ databases">
        <authorList>
            <person name="Kravchenko I.K."/>
            <person name="Grouzdev D.S."/>
        </authorList>
    </citation>
    <scope>NUCLEOTIDE SEQUENCE [LARGE SCALE GENOMIC DNA]</scope>
    <source>
        <strain evidence="5">B2</strain>
    </source>
</reference>
<dbReference type="Proteomes" id="UP000225379">
    <property type="component" value="Unassembled WGS sequence"/>
</dbReference>
<evidence type="ECO:0000313" key="5">
    <source>
        <dbReference type="Proteomes" id="UP000225379"/>
    </source>
</evidence>
<gene>
    <name evidence="4" type="ORF">CRT60_15310</name>
</gene>
<organism evidence="4 5">
    <name type="scientific">Azospirillum palustre</name>
    <dbReference type="NCBI Taxonomy" id="2044885"/>
    <lineage>
        <taxon>Bacteria</taxon>
        <taxon>Pseudomonadati</taxon>
        <taxon>Pseudomonadota</taxon>
        <taxon>Alphaproteobacteria</taxon>
        <taxon>Rhodospirillales</taxon>
        <taxon>Azospirillaceae</taxon>
        <taxon>Azospirillum</taxon>
    </lineage>
</organism>
<dbReference type="AlphaFoldDB" id="A0A2B8B4V6"/>
<keyword evidence="5" id="KW-1185">Reference proteome</keyword>
<dbReference type="PANTHER" id="PTHR35936">
    <property type="entry name" value="MEMBRANE-BOUND LYTIC MUREIN TRANSGLYCOSYLASE F"/>
    <property type="match status" value="1"/>
</dbReference>
<protein>
    <submittedName>
        <fullName evidence="4">Amino acid ABC transporter</fullName>
    </submittedName>
</protein>
<dbReference type="Pfam" id="PF00497">
    <property type="entry name" value="SBP_bac_3"/>
    <property type="match status" value="1"/>
</dbReference>
<accession>A0A2B8B4V6</accession>
<comment type="caution">
    <text evidence="4">The sequence shown here is derived from an EMBL/GenBank/DDBJ whole genome shotgun (WGS) entry which is preliminary data.</text>
</comment>
<name>A0A2B8B4V6_9PROT</name>